<dbReference type="InterPro" id="IPR005135">
    <property type="entry name" value="Endo/exonuclease/phosphatase"/>
</dbReference>
<evidence type="ECO:0000313" key="3">
    <source>
        <dbReference type="Proteomes" id="UP001141552"/>
    </source>
</evidence>
<dbReference type="InterPro" id="IPR036691">
    <property type="entry name" value="Endo/exonu/phosph_ase_sf"/>
</dbReference>
<dbReference type="EMBL" id="JAKUCV010002362">
    <property type="protein sequence ID" value="KAJ4842907.1"/>
    <property type="molecule type" value="Genomic_DNA"/>
</dbReference>
<dbReference type="Pfam" id="PF03372">
    <property type="entry name" value="Exo_endo_phos"/>
    <property type="match status" value="1"/>
</dbReference>
<dbReference type="AlphaFoldDB" id="A0A9Q0G461"/>
<evidence type="ECO:0000313" key="2">
    <source>
        <dbReference type="EMBL" id="KAJ4842907.1"/>
    </source>
</evidence>
<reference evidence="2" key="1">
    <citation type="submission" date="2022-02" db="EMBL/GenBank/DDBJ databases">
        <authorList>
            <person name="Henning P.M."/>
            <person name="McCubbin A.G."/>
            <person name="Shore J.S."/>
        </authorList>
    </citation>
    <scope>NUCLEOTIDE SEQUENCE</scope>
    <source>
        <strain evidence="2">F60SS</strain>
        <tissue evidence="2">Leaves</tissue>
    </source>
</reference>
<name>A0A9Q0G461_9ROSI</name>
<feature type="domain" description="Endonuclease/exonuclease/phosphatase" evidence="1">
    <location>
        <begin position="5"/>
        <end position="220"/>
    </location>
</feature>
<evidence type="ECO:0000259" key="1">
    <source>
        <dbReference type="Pfam" id="PF03372"/>
    </source>
</evidence>
<sequence length="363" mass="42939">MSIIAWNCRGLGQAATVRALKRLNRRYRPEIVFLSETKQEEDYIEGLRRRLGFTHADYVAPRGQSGGLALWWRGNFLIQILSKCRNFFDLAVRGAIGGNSWHITFVYGEPRRNHRGNFVRALKELRRQNDDPWVLMGDFNLLGDVDEKSGGRPVKWIQCRLMQELLNDCELMDLGFNGQGFTWTNRAIKERLDRTVANSAWRTLFDKAQVYHEALLGSDHRPLVLKLCVWSRRRRNNFKFEAQWLEEKESREVINTAWNHNVRGSRMFVVYQKLKLSRTALARWSRQSLKSNSQEIEDLIGQLEDVQAQPYSVDIRKEEDELLQKLDRVWKKEELYWLQRSRIKWLRHGDRNTRPLHCKGVRD</sequence>
<dbReference type="OrthoDB" id="851173at2759"/>
<organism evidence="2 3">
    <name type="scientific">Turnera subulata</name>
    <dbReference type="NCBI Taxonomy" id="218843"/>
    <lineage>
        <taxon>Eukaryota</taxon>
        <taxon>Viridiplantae</taxon>
        <taxon>Streptophyta</taxon>
        <taxon>Embryophyta</taxon>
        <taxon>Tracheophyta</taxon>
        <taxon>Spermatophyta</taxon>
        <taxon>Magnoliopsida</taxon>
        <taxon>eudicotyledons</taxon>
        <taxon>Gunneridae</taxon>
        <taxon>Pentapetalae</taxon>
        <taxon>rosids</taxon>
        <taxon>fabids</taxon>
        <taxon>Malpighiales</taxon>
        <taxon>Passifloraceae</taxon>
        <taxon>Turnera</taxon>
    </lineage>
</organism>
<dbReference type="PANTHER" id="PTHR33710">
    <property type="entry name" value="BNAC02G09200D PROTEIN"/>
    <property type="match status" value="1"/>
</dbReference>
<dbReference type="GO" id="GO:0003824">
    <property type="term" value="F:catalytic activity"/>
    <property type="evidence" value="ECO:0007669"/>
    <property type="project" value="InterPro"/>
</dbReference>
<dbReference type="PANTHER" id="PTHR33710:SF79">
    <property type="entry name" value="OS06G0205337 PROTEIN"/>
    <property type="match status" value="1"/>
</dbReference>
<proteinExistence type="predicted"/>
<reference evidence="2" key="2">
    <citation type="journal article" date="2023" name="Plants (Basel)">
        <title>Annotation of the Turnera subulata (Passifloraceae) Draft Genome Reveals the S-Locus Evolved after the Divergence of Turneroideae from Passifloroideae in a Stepwise Manner.</title>
        <authorList>
            <person name="Henning P.M."/>
            <person name="Roalson E.H."/>
            <person name="Mir W."/>
            <person name="McCubbin A.G."/>
            <person name="Shore J.S."/>
        </authorList>
    </citation>
    <scope>NUCLEOTIDE SEQUENCE</scope>
    <source>
        <strain evidence="2">F60SS</strain>
    </source>
</reference>
<comment type="caution">
    <text evidence="2">The sequence shown here is derived from an EMBL/GenBank/DDBJ whole genome shotgun (WGS) entry which is preliminary data.</text>
</comment>
<keyword evidence="3" id="KW-1185">Reference proteome</keyword>
<accession>A0A9Q0G461</accession>
<gene>
    <name evidence="2" type="ORF">Tsubulata_023831</name>
</gene>
<protein>
    <recommendedName>
        <fullName evidence="1">Endonuclease/exonuclease/phosphatase domain-containing protein</fullName>
    </recommendedName>
</protein>
<dbReference type="SUPFAM" id="SSF56219">
    <property type="entry name" value="DNase I-like"/>
    <property type="match status" value="1"/>
</dbReference>
<dbReference type="Gene3D" id="3.60.10.10">
    <property type="entry name" value="Endonuclease/exonuclease/phosphatase"/>
    <property type="match status" value="1"/>
</dbReference>
<dbReference type="Proteomes" id="UP001141552">
    <property type="component" value="Unassembled WGS sequence"/>
</dbReference>